<dbReference type="AlphaFoldDB" id="A0AAW4HCH1"/>
<dbReference type="EMBL" id="JAFKOQ010000004">
    <property type="protein sequence ID" value="MBN8121853.1"/>
    <property type="molecule type" value="Genomic_DNA"/>
</dbReference>
<protein>
    <submittedName>
        <fullName evidence="2">Uncharacterized protein</fullName>
    </submittedName>
</protein>
<feature type="chain" id="PRO_5043632830" evidence="1">
    <location>
        <begin position="22"/>
        <end position="94"/>
    </location>
</feature>
<reference evidence="2" key="1">
    <citation type="submission" date="2021-03" db="EMBL/GenBank/DDBJ databases">
        <title>Study of the foodborne Vibrio vulnificus isolates from China.</title>
        <authorList>
            <person name="Zheng Z."/>
            <person name="Ye L."/>
        </authorList>
    </citation>
    <scope>NUCLEOTIDE SEQUENCE</scope>
    <source>
        <strain evidence="2">Vv1582</strain>
    </source>
</reference>
<sequence>MKHMVKAIAISALTLSFNTFAQSATEALSMTVVKETLSKHQIQQTLDTWKADALTHIEARVQAISDRAPIEARRDMAKRQIEDEYNQAAKQLGL</sequence>
<feature type="signal peptide" evidence="1">
    <location>
        <begin position="1"/>
        <end position="21"/>
    </location>
</feature>
<accession>A0AAW4HCH1</accession>
<gene>
    <name evidence="2" type="ORF">J0J18_08925</name>
</gene>
<keyword evidence="1" id="KW-0732">Signal</keyword>
<name>A0AAW4HCH1_VIBVL</name>
<evidence type="ECO:0000313" key="2">
    <source>
        <dbReference type="EMBL" id="MBN8121853.1"/>
    </source>
</evidence>
<evidence type="ECO:0000313" key="3">
    <source>
        <dbReference type="Proteomes" id="UP000664056"/>
    </source>
</evidence>
<organism evidence="2 3">
    <name type="scientific">Vibrio vulnificus</name>
    <dbReference type="NCBI Taxonomy" id="672"/>
    <lineage>
        <taxon>Bacteria</taxon>
        <taxon>Pseudomonadati</taxon>
        <taxon>Pseudomonadota</taxon>
        <taxon>Gammaproteobacteria</taxon>
        <taxon>Vibrionales</taxon>
        <taxon>Vibrionaceae</taxon>
        <taxon>Vibrio</taxon>
    </lineage>
</organism>
<dbReference type="Proteomes" id="UP000664056">
    <property type="component" value="Unassembled WGS sequence"/>
</dbReference>
<proteinExistence type="predicted"/>
<comment type="caution">
    <text evidence="2">The sequence shown here is derived from an EMBL/GenBank/DDBJ whole genome shotgun (WGS) entry which is preliminary data.</text>
</comment>
<evidence type="ECO:0000256" key="1">
    <source>
        <dbReference type="SAM" id="SignalP"/>
    </source>
</evidence>
<dbReference type="RefSeq" id="WP_080526002.1">
    <property type="nucleotide sequence ID" value="NZ_JAFKOQ010000004.1"/>
</dbReference>